<name>A0A848D5D7_ANEAE</name>
<organism evidence="2 3">
    <name type="scientific">Aneurinibacillus aneurinilyticus</name>
    <name type="common">Bacillus aneurinolyticus</name>
    <dbReference type="NCBI Taxonomy" id="1391"/>
    <lineage>
        <taxon>Bacteria</taxon>
        <taxon>Bacillati</taxon>
        <taxon>Bacillota</taxon>
        <taxon>Bacilli</taxon>
        <taxon>Bacillales</taxon>
        <taxon>Paenibacillaceae</taxon>
        <taxon>Aneurinibacillus group</taxon>
        <taxon>Aneurinibacillus</taxon>
    </lineage>
</organism>
<feature type="domain" description="Replication-associated protein ORF2/G2P" evidence="1">
    <location>
        <begin position="103"/>
        <end position="205"/>
    </location>
</feature>
<sequence>MERYDCKVVDLGDYLKVTRYGNTIKTGNPFPRRKKSEIEEELKKIEERPDLADIEKLVAKEILRGLKEKQVKSSVKRRTRKLSNAEKNKFLNLVVINFKIGDLFITLTYERENVTVDEASRDYENWIKRMRERYGDFKYLAVRSFQERGTIHFHILANLPRIPKEGLENNTFRDIWGHGNVYLVNIFSLNVIYQGSPLSKYLVKNLEEFKEDERSFGKRLYLKSKNLVEPIEDKGSYEEMIKKFGADNVGLEKIFSKKFPVKYHKSMEIEIYKKPKKLNEDTPE</sequence>
<evidence type="ECO:0000259" key="1">
    <source>
        <dbReference type="Pfam" id="PF23343"/>
    </source>
</evidence>
<dbReference type="RefSeq" id="WP_168976725.1">
    <property type="nucleotide sequence ID" value="NZ_JABAGO010000084.1"/>
</dbReference>
<evidence type="ECO:0000313" key="2">
    <source>
        <dbReference type="EMBL" id="NMF01387.1"/>
    </source>
</evidence>
<gene>
    <name evidence="2" type="ORF">HF838_24660</name>
</gene>
<evidence type="ECO:0000313" key="3">
    <source>
        <dbReference type="Proteomes" id="UP000561326"/>
    </source>
</evidence>
<comment type="caution">
    <text evidence="2">The sequence shown here is derived from an EMBL/GenBank/DDBJ whole genome shotgun (WGS) entry which is preliminary data.</text>
</comment>
<protein>
    <submittedName>
        <fullName evidence="2">RNA replicase</fullName>
    </submittedName>
</protein>
<dbReference type="InterPro" id="IPR056906">
    <property type="entry name" value="ORF2/G2P_dom"/>
</dbReference>
<dbReference type="Pfam" id="PF23343">
    <property type="entry name" value="REP_ORF2-G2P"/>
    <property type="match status" value="1"/>
</dbReference>
<dbReference type="EMBL" id="JABAGO010000084">
    <property type="protein sequence ID" value="NMF01387.1"/>
    <property type="molecule type" value="Genomic_DNA"/>
</dbReference>
<dbReference type="Proteomes" id="UP000561326">
    <property type="component" value="Unassembled WGS sequence"/>
</dbReference>
<accession>A0A848D5D7</accession>
<proteinExistence type="predicted"/>
<reference evidence="2 3" key="1">
    <citation type="submission" date="2020-04" db="EMBL/GenBank/DDBJ databases">
        <authorList>
            <person name="Hitch T.C.A."/>
            <person name="Wylensek D."/>
            <person name="Clavel T."/>
        </authorList>
    </citation>
    <scope>NUCLEOTIDE SEQUENCE [LARGE SCALE GENOMIC DNA]</scope>
    <source>
        <strain evidence="2 3">WB01_D5_05</strain>
    </source>
</reference>
<dbReference type="AlphaFoldDB" id="A0A848D5D7"/>